<protein>
    <recommendedName>
        <fullName evidence="4">Lipoprotein</fullName>
    </recommendedName>
</protein>
<evidence type="ECO:0000313" key="2">
    <source>
        <dbReference type="EMBL" id="MFC7335777.1"/>
    </source>
</evidence>
<evidence type="ECO:0000256" key="1">
    <source>
        <dbReference type="SAM" id="MobiDB-lite"/>
    </source>
</evidence>
<organism evidence="2 3">
    <name type="scientific">Haloferula chungangensis</name>
    <dbReference type="NCBI Taxonomy" id="1048331"/>
    <lineage>
        <taxon>Bacteria</taxon>
        <taxon>Pseudomonadati</taxon>
        <taxon>Verrucomicrobiota</taxon>
        <taxon>Verrucomicrobiia</taxon>
        <taxon>Verrucomicrobiales</taxon>
        <taxon>Verrucomicrobiaceae</taxon>
        <taxon>Haloferula</taxon>
    </lineage>
</organism>
<sequence length="209" mass="21847">MRMLTLVIPAALALGACEKRSETTASETRPVTMRDENLKLDATSNERFGNGAGMPAPSMPGMPSGEAPESPVAADHLPEGWTELPGNAFRLLNYSFGTGGEVSVSMSRGGVVDNVNRWMGQFGSPAIDAAGMAELEKASVVGFEGVWLKAEGDYAPGMGRPNVSDYALRGIVAEKGGDIFTVKMVGPAAEVAAEEANLRAFVSGLKPVE</sequence>
<feature type="region of interest" description="Disordered" evidence="1">
    <location>
        <begin position="19"/>
        <end position="72"/>
    </location>
</feature>
<dbReference type="Proteomes" id="UP001596472">
    <property type="component" value="Unassembled WGS sequence"/>
</dbReference>
<dbReference type="RefSeq" id="WP_379708232.1">
    <property type="nucleotide sequence ID" value="NZ_JBHTBS010000001.1"/>
</dbReference>
<reference evidence="3" key="1">
    <citation type="journal article" date="2019" name="Int. J. Syst. Evol. Microbiol.">
        <title>The Global Catalogue of Microorganisms (GCM) 10K type strain sequencing project: providing services to taxonomists for standard genome sequencing and annotation.</title>
        <authorList>
            <consortium name="The Broad Institute Genomics Platform"/>
            <consortium name="The Broad Institute Genome Sequencing Center for Infectious Disease"/>
            <person name="Wu L."/>
            <person name="Ma J."/>
        </authorList>
    </citation>
    <scope>NUCLEOTIDE SEQUENCE [LARGE SCALE GENOMIC DNA]</scope>
    <source>
        <strain evidence="3">CGMCC 4.1467</strain>
    </source>
</reference>
<dbReference type="PROSITE" id="PS51257">
    <property type="entry name" value="PROKAR_LIPOPROTEIN"/>
    <property type="match status" value="1"/>
</dbReference>
<name>A0ABW2L2R8_9BACT</name>
<evidence type="ECO:0000313" key="3">
    <source>
        <dbReference type="Proteomes" id="UP001596472"/>
    </source>
</evidence>
<comment type="caution">
    <text evidence="2">The sequence shown here is derived from an EMBL/GenBank/DDBJ whole genome shotgun (WGS) entry which is preliminary data.</text>
</comment>
<evidence type="ECO:0008006" key="4">
    <source>
        <dbReference type="Google" id="ProtNLM"/>
    </source>
</evidence>
<feature type="compositionally biased region" description="Low complexity" evidence="1">
    <location>
        <begin position="53"/>
        <end position="65"/>
    </location>
</feature>
<gene>
    <name evidence="2" type="ORF">ACFQY0_01205</name>
</gene>
<keyword evidence="3" id="KW-1185">Reference proteome</keyword>
<dbReference type="EMBL" id="JBHTBS010000001">
    <property type="protein sequence ID" value="MFC7335777.1"/>
    <property type="molecule type" value="Genomic_DNA"/>
</dbReference>
<accession>A0ABW2L2R8</accession>
<proteinExistence type="predicted"/>